<name>A0ABQ3DVK5_9ACTN</name>
<comment type="cofactor">
    <cofactor evidence="1">
        <name>[3Fe-4S] cluster</name>
        <dbReference type="ChEBI" id="CHEBI:21137"/>
    </cofactor>
</comment>
<dbReference type="SUPFAM" id="SSF54862">
    <property type="entry name" value="4Fe-4S ferredoxins"/>
    <property type="match status" value="1"/>
</dbReference>
<organism evidence="8 9">
    <name type="scientific">Streptomyces chryseus</name>
    <dbReference type="NCBI Taxonomy" id="68186"/>
    <lineage>
        <taxon>Bacteria</taxon>
        <taxon>Bacillati</taxon>
        <taxon>Actinomycetota</taxon>
        <taxon>Actinomycetes</taxon>
        <taxon>Kitasatosporales</taxon>
        <taxon>Streptomycetaceae</taxon>
        <taxon>Streptomyces</taxon>
    </lineage>
</organism>
<keyword evidence="2" id="KW-0813">Transport</keyword>
<evidence type="ECO:0000256" key="2">
    <source>
        <dbReference type="ARBA" id="ARBA00022448"/>
    </source>
</evidence>
<sequence length="73" mass="7875">MTWHIEVDQHACMGAGLCNGNLPDRFRLAGGKAVPVEARIEPDEDVLDAADYCPYRAIDVTDLTTGDSLVAVD</sequence>
<keyword evidence="9" id="KW-1185">Reference proteome</keyword>
<dbReference type="InterPro" id="IPR051269">
    <property type="entry name" value="Fe-S_cluster_ET"/>
</dbReference>
<evidence type="ECO:0000256" key="5">
    <source>
        <dbReference type="ARBA" id="ARBA00023004"/>
    </source>
</evidence>
<dbReference type="RefSeq" id="WP_308432796.1">
    <property type="nucleotide sequence ID" value="NZ_BMVO01000017.1"/>
</dbReference>
<keyword evidence="5" id="KW-0408">Iron</keyword>
<dbReference type="Gene3D" id="3.30.70.20">
    <property type="match status" value="1"/>
</dbReference>
<keyword evidence="3" id="KW-0479">Metal-binding</keyword>
<dbReference type="Pfam" id="PF13459">
    <property type="entry name" value="Fer4_15"/>
    <property type="match status" value="1"/>
</dbReference>
<keyword evidence="7" id="KW-0003">3Fe-4S</keyword>
<comment type="caution">
    <text evidence="8">The sequence shown here is derived from an EMBL/GenBank/DDBJ whole genome shotgun (WGS) entry which is preliminary data.</text>
</comment>
<evidence type="ECO:0000313" key="8">
    <source>
        <dbReference type="EMBL" id="GHB17039.1"/>
    </source>
</evidence>
<evidence type="ECO:0000256" key="7">
    <source>
        <dbReference type="ARBA" id="ARBA00023291"/>
    </source>
</evidence>
<evidence type="ECO:0000256" key="4">
    <source>
        <dbReference type="ARBA" id="ARBA00022982"/>
    </source>
</evidence>
<gene>
    <name evidence="8" type="ORF">GCM10010346_46080</name>
</gene>
<dbReference type="PANTHER" id="PTHR36923">
    <property type="entry name" value="FERREDOXIN"/>
    <property type="match status" value="1"/>
</dbReference>
<protein>
    <recommendedName>
        <fullName evidence="10">Ferredoxin</fullName>
    </recommendedName>
</protein>
<evidence type="ECO:0000256" key="3">
    <source>
        <dbReference type="ARBA" id="ARBA00022723"/>
    </source>
</evidence>
<evidence type="ECO:0000313" key="9">
    <source>
        <dbReference type="Proteomes" id="UP000599437"/>
    </source>
</evidence>
<dbReference type="PANTHER" id="PTHR36923:SF3">
    <property type="entry name" value="FERREDOXIN"/>
    <property type="match status" value="1"/>
</dbReference>
<evidence type="ECO:0008006" key="10">
    <source>
        <dbReference type="Google" id="ProtNLM"/>
    </source>
</evidence>
<dbReference type="Proteomes" id="UP000599437">
    <property type="component" value="Unassembled WGS sequence"/>
</dbReference>
<evidence type="ECO:0000256" key="1">
    <source>
        <dbReference type="ARBA" id="ARBA00001927"/>
    </source>
</evidence>
<keyword evidence="6" id="KW-0411">Iron-sulfur</keyword>
<proteinExistence type="predicted"/>
<dbReference type="EMBL" id="BMVO01000017">
    <property type="protein sequence ID" value="GHB17039.1"/>
    <property type="molecule type" value="Genomic_DNA"/>
</dbReference>
<evidence type="ECO:0000256" key="6">
    <source>
        <dbReference type="ARBA" id="ARBA00023014"/>
    </source>
</evidence>
<keyword evidence="4" id="KW-0249">Electron transport</keyword>
<reference evidence="9" key="1">
    <citation type="journal article" date="2019" name="Int. J. Syst. Evol. Microbiol.">
        <title>The Global Catalogue of Microorganisms (GCM) 10K type strain sequencing project: providing services to taxonomists for standard genome sequencing and annotation.</title>
        <authorList>
            <consortium name="The Broad Institute Genomics Platform"/>
            <consortium name="The Broad Institute Genome Sequencing Center for Infectious Disease"/>
            <person name="Wu L."/>
            <person name="Ma J."/>
        </authorList>
    </citation>
    <scope>NUCLEOTIDE SEQUENCE [LARGE SCALE GENOMIC DNA]</scope>
    <source>
        <strain evidence="9">JCM 4737</strain>
    </source>
</reference>
<accession>A0ABQ3DVK5</accession>